<dbReference type="Pfam" id="PF20239">
    <property type="entry name" value="DUF6596"/>
    <property type="match status" value="1"/>
</dbReference>
<dbReference type="InterPro" id="IPR046531">
    <property type="entry name" value="DUF6596"/>
</dbReference>
<evidence type="ECO:0000259" key="7">
    <source>
        <dbReference type="Pfam" id="PF08281"/>
    </source>
</evidence>
<dbReference type="PANTHER" id="PTHR47756:SF2">
    <property type="entry name" value="BLL6612 PROTEIN"/>
    <property type="match status" value="1"/>
</dbReference>
<evidence type="ECO:0000313" key="10">
    <source>
        <dbReference type="Proteomes" id="UP001303001"/>
    </source>
</evidence>
<dbReference type="InterPro" id="IPR013249">
    <property type="entry name" value="RNA_pol_sigma70_r4_t2"/>
</dbReference>
<comment type="similarity">
    <text evidence="1">Belongs to the sigma-70 factor family. ECF subfamily.</text>
</comment>
<dbReference type="InterPro" id="IPR013324">
    <property type="entry name" value="RNA_pol_sigma_r3/r4-like"/>
</dbReference>
<dbReference type="Gene3D" id="1.10.1740.10">
    <property type="match status" value="1"/>
</dbReference>
<feature type="compositionally biased region" description="Basic and acidic residues" evidence="5">
    <location>
        <begin position="81"/>
        <end position="96"/>
    </location>
</feature>
<dbReference type="InterPro" id="IPR014284">
    <property type="entry name" value="RNA_pol_sigma-70_dom"/>
</dbReference>
<feature type="domain" description="DUF6596" evidence="8">
    <location>
        <begin position="184"/>
        <end position="285"/>
    </location>
</feature>
<dbReference type="Proteomes" id="UP001303001">
    <property type="component" value="Chromosome"/>
</dbReference>
<protein>
    <submittedName>
        <fullName evidence="9">Sigma-70 family RNA polymerase sigma factor</fullName>
    </submittedName>
</protein>
<dbReference type="InterPro" id="IPR013325">
    <property type="entry name" value="RNA_pol_sigma_r2"/>
</dbReference>
<keyword evidence="4" id="KW-0804">Transcription</keyword>
<feature type="compositionally biased region" description="Polar residues" evidence="5">
    <location>
        <begin position="431"/>
        <end position="443"/>
    </location>
</feature>
<evidence type="ECO:0000256" key="2">
    <source>
        <dbReference type="ARBA" id="ARBA00023015"/>
    </source>
</evidence>
<dbReference type="InterPro" id="IPR007627">
    <property type="entry name" value="RNA_pol_sigma70_r2"/>
</dbReference>
<evidence type="ECO:0000256" key="1">
    <source>
        <dbReference type="ARBA" id="ARBA00010641"/>
    </source>
</evidence>
<dbReference type="NCBIfam" id="TIGR02937">
    <property type="entry name" value="sigma70-ECF"/>
    <property type="match status" value="1"/>
</dbReference>
<dbReference type="PANTHER" id="PTHR47756">
    <property type="entry name" value="BLL6612 PROTEIN-RELATED"/>
    <property type="match status" value="1"/>
</dbReference>
<organism evidence="9 10">
    <name type="scientific">Micromonospora halotolerans</name>
    <dbReference type="NCBI Taxonomy" id="709879"/>
    <lineage>
        <taxon>Bacteria</taxon>
        <taxon>Bacillati</taxon>
        <taxon>Actinomycetota</taxon>
        <taxon>Actinomycetes</taxon>
        <taxon>Micromonosporales</taxon>
        <taxon>Micromonosporaceae</taxon>
        <taxon>Micromonospora</taxon>
    </lineage>
</organism>
<evidence type="ECO:0000256" key="5">
    <source>
        <dbReference type="SAM" id="MobiDB-lite"/>
    </source>
</evidence>
<keyword evidence="2" id="KW-0805">Transcription regulation</keyword>
<evidence type="ECO:0000259" key="6">
    <source>
        <dbReference type="Pfam" id="PF04542"/>
    </source>
</evidence>
<proteinExistence type="inferred from homology"/>
<name>A0ABZ0A615_9ACTN</name>
<accession>A0ABZ0A615</accession>
<feature type="region of interest" description="Disordered" evidence="5">
    <location>
        <begin position="81"/>
        <end position="103"/>
    </location>
</feature>
<dbReference type="InterPro" id="IPR036388">
    <property type="entry name" value="WH-like_DNA-bd_sf"/>
</dbReference>
<reference evidence="9 10" key="1">
    <citation type="submission" date="2023-09" db="EMBL/GenBank/DDBJ databases">
        <title>Micromonospora halotolerans DSM 45598 genome sequence.</title>
        <authorList>
            <person name="Mo P."/>
        </authorList>
    </citation>
    <scope>NUCLEOTIDE SEQUENCE [LARGE SCALE GENOMIC DNA]</scope>
    <source>
        <strain evidence="9 10">DSM 45598</strain>
    </source>
</reference>
<feature type="region of interest" description="Disordered" evidence="5">
    <location>
        <begin position="409"/>
        <end position="449"/>
    </location>
</feature>
<keyword evidence="10" id="KW-1185">Reference proteome</keyword>
<keyword evidence="3" id="KW-0731">Sigma factor</keyword>
<dbReference type="EMBL" id="CP134876">
    <property type="protein sequence ID" value="WNM42875.1"/>
    <property type="molecule type" value="Genomic_DNA"/>
</dbReference>
<gene>
    <name evidence="9" type="ORF">RMN56_02720</name>
</gene>
<dbReference type="Gene3D" id="1.10.10.10">
    <property type="entry name" value="Winged helix-like DNA-binding domain superfamily/Winged helix DNA-binding domain"/>
    <property type="match status" value="1"/>
</dbReference>
<evidence type="ECO:0000259" key="8">
    <source>
        <dbReference type="Pfam" id="PF20239"/>
    </source>
</evidence>
<dbReference type="Pfam" id="PF08281">
    <property type="entry name" value="Sigma70_r4_2"/>
    <property type="match status" value="1"/>
</dbReference>
<evidence type="ECO:0000256" key="4">
    <source>
        <dbReference type="ARBA" id="ARBA00023163"/>
    </source>
</evidence>
<dbReference type="SUPFAM" id="SSF88659">
    <property type="entry name" value="Sigma3 and sigma4 domains of RNA polymerase sigma factors"/>
    <property type="match status" value="1"/>
</dbReference>
<feature type="domain" description="RNA polymerase sigma factor 70 region 4 type 2" evidence="7">
    <location>
        <begin position="116"/>
        <end position="166"/>
    </location>
</feature>
<dbReference type="SUPFAM" id="SSF88946">
    <property type="entry name" value="Sigma2 domain of RNA polymerase sigma factors"/>
    <property type="match status" value="1"/>
</dbReference>
<evidence type="ECO:0000256" key="3">
    <source>
        <dbReference type="ARBA" id="ARBA00023082"/>
    </source>
</evidence>
<evidence type="ECO:0000313" key="9">
    <source>
        <dbReference type="EMBL" id="WNM42875.1"/>
    </source>
</evidence>
<feature type="domain" description="RNA polymerase sigma-70 region 2" evidence="6">
    <location>
        <begin position="11"/>
        <end position="77"/>
    </location>
</feature>
<sequence length="449" mass="47997">MGVPDHTVEDLLRELAPQVLGVLARRFGDFATAEDAVQEALLAAATQWPVEGLPDHPRGWLVQVAYRRMIELVRGEAARRDREDRAARRGGDDRRTAPAADEPLTADRDDTLVLLFLCCHPTLSTASAIALTLRAVGGLSTAEIARAFLVPEATMAQRISRAKQRIRSSGLPFRMPAEEERQARLAAVLHVLYLIFTEGHTASLGDDLRRVDLSEEAIRLTHAMHALLPDDSEVAGLLALMLLTEARAAARTGPSGELISLAEQDRSRWDAAAIAEGTALVTRAMARGPVGPYQIQAAIAALHDEAPTAERTDWPQILALYQVLERLAESPVVALNRAVATAMVHGPAAGLAALAALAADPRLTEHHRLDAARAHLHEMAGDRDAAVAHYRAAAGRTTSRPEQEYLRMRAARLATSRPGGGGQSGPLEGSTSHQPDAGTTNGPSGAEGP</sequence>
<dbReference type="Pfam" id="PF04542">
    <property type="entry name" value="Sigma70_r2"/>
    <property type="match status" value="1"/>
</dbReference>